<evidence type="ECO:0000313" key="3">
    <source>
        <dbReference type="EMBL" id="TXC64751.1"/>
    </source>
</evidence>
<evidence type="ECO:0000256" key="1">
    <source>
        <dbReference type="SAM" id="MobiDB-lite"/>
    </source>
</evidence>
<keyword evidence="2" id="KW-0732">Signal</keyword>
<evidence type="ECO:0000256" key="2">
    <source>
        <dbReference type="SAM" id="SignalP"/>
    </source>
</evidence>
<feature type="region of interest" description="Disordered" evidence="1">
    <location>
        <begin position="86"/>
        <end position="121"/>
    </location>
</feature>
<keyword evidence="4" id="KW-1185">Reference proteome</keyword>
<reference evidence="3 4" key="1">
    <citation type="journal article" date="2015" name="J. Microbiol.">
        <title>Sphingosinicella ginsenosidimutans sp. nov., with ginsenoside converting activity.</title>
        <authorList>
            <person name="Kim J.K."/>
            <person name="Kang M.S."/>
            <person name="Park S.C."/>
            <person name="Kim K.M."/>
            <person name="Choi K."/>
            <person name="Yoon M.H."/>
            <person name="Im W.T."/>
        </authorList>
    </citation>
    <scope>NUCLEOTIDE SEQUENCE [LARGE SCALE GENOMIC DNA]</scope>
    <source>
        <strain evidence="3 4">BS-11</strain>
    </source>
</reference>
<dbReference type="RefSeq" id="WP_147044174.1">
    <property type="nucleotide sequence ID" value="NZ_BAABIR010000001.1"/>
</dbReference>
<proteinExistence type="predicted"/>
<comment type="caution">
    <text evidence="3">The sequence shown here is derived from an EMBL/GenBank/DDBJ whole genome shotgun (WGS) entry which is preliminary data.</text>
</comment>
<accession>A0A5C6TY08</accession>
<gene>
    <name evidence="3" type="ORF">FRZ32_14515</name>
</gene>
<dbReference type="EMBL" id="VOQQ01000001">
    <property type="protein sequence ID" value="TXC64751.1"/>
    <property type="molecule type" value="Genomic_DNA"/>
</dbReference>
<feature type="compositionally biased region" description="Acidic residues" evidence="1">
    <location>
        <begin position="99"/>
        <end position="114"/>
    </location>
</feature>
<evidence type="ECO:0000313" key="4">
    <source>
        <dbReference type="Proteomes" id="UP000321249"/>
    </source>
</evidence>
<organism evidence="3 4">
    <name type="scientific">Allosphingosinicella ginsenosidimutans</name>
    <dbReference type="NCBI Taxonomy" id="1176539"/>
    <lineage>
        <taxon>Bacteria</taxon>
        <taxon>Pseudomonadati</taxon>
        <taxon>Pseudomonadota</taxon>
        <taxon>Alphaproteobacteria</taxon>
        <taxon>Sphingomonadales</taxon>
        <taxon>Sphingomonadaceae</taxon>
        <taxon>Allosphingosinicella</taxon>
    </lineage>
</organism>
<feature type="chain" id="PRO_5022787086" evidence="2">
    <location>
        <begin position="19"/>
        <end position="154"/>
    </location>
</feature>
<dbReference type="Proteomes" id="UP000321249">
    <property type="component" value="Unassembled WGS sequence"/>
</dbReference>
<dbReference type="AlphaFoldDB" id="A0A5C6TY08"/>
<feature type="signal peptide" evidence="2">
    <location>
        <begin position="1"/>
        <end position="18"/>
    </location>
</feature>
<protein>
    <submittedName>
        <fullName evidence="3">Uncharacterized protein</fullName>
    </submittedName>
</protein>
<name>A0A5C6TY08_9SPHN</name>
<feature type="compositionally biased region" description="Low complexity" evidence="1">
    <location>
        <begin position="86"/>
        <end position="98"/>
    </location>
</feature>
<sequence>MRFLLPFALALLPLPAAAASPEPGIVVTGQQARAEIERILDADNLDTGSLSARDVAEVMENIPRGRAPDDFWQAYQAHVHAWEQLAAAEESASASGSGDDADNGDDSDDDDATDSADVRQAQAAIESTFDEVTRIAGRYGARLPVPRAQLSSIA</sequence>